<keyword evidence="3" id="KW-1185">Reference proteome</keyword>
<reference evidence="2 3" key="1">
    <citation type="journal article" date="2024" name="Ann. Entomol. Soc. Am.">
        <title>Genomic analyses of the southern and eastern yellowjacket wasps (Hymenoptera: Vespidae) reveal evolutionary signatures of social life.</title>
        <authorList>
            <person name="Catto M.A."/>
            <person name="Caine P.B."/>
            <person name="Orr S.E."/>
            <person name="Hunt B.G."/>
            <person name="Goodisman M.A.D."/>
        </authorList>
    </citation>
    <scope>NUCLEOTIDE SEQUENCE [LARGE SCALE GENOMIC DNA]</scope>
    <source>
        <strain evidence="2">232</strain>
        <tissue evidence="2">Head and thorax</tissue>
    </source>
</reference>
<keyword evidence="1" id="KW-0472">Membrane</keyword>
<accession>A0ABD2BFL7</accession>
<feature type="transmembrane region" description="Helical" evidence="1">
    <location>
        <begin position="66"/>
        <end position="89"/>
    </location>
</feature>
<dbReference type="AlphaFoldDB" id="A0ABD2BFL7"/>
<comment type="caution">
    <text evidence="2">The sequence shown here is derived from an EMBL/GenBank/DDBJ whole genome shotgun (WGS) entry which is preliminary data.</text>
</comment>
<keyword evidence="1" id="KW-1133">Transmembrane helix</keyword>
<proteinExistence type="predicted"/>
<gene>
    <name evidence="2" type="ORF">V1477_015356</name>
</gene>
<organism evidence="2 3">
    <name type="scientific">Vespula maculifrons</name>
    <name type="common">Eastern yellow jacket</name>
    <name type="synonym">Wasp</name>
    <dbReference type="NCBI Taxonomy" id="7453"/>
    <lineage>
        <taxon>Eukaryota</taxon>
        <taxon>Metazoa</taxon>
        <taxon>Ecdysozoa</taxon>
        <taxon>Arthropoda</taxon>
        <taxon>Hexapoda</taxon>
        <taxon>Insecta</taxon>
        <taxon>Pterygota</taxon>
        <taxon>Neoptera</taxon>
        <taxon>Endopterygota</taxon>
        <taxon>Hymenoptera</taxon>
        <taxon>Apocrita</taxon>
        <taxon>Aculeata</taxon>
        <taxon>Vespoidea</taxon>
        <taxon>Vespidae</taxon>
        <taxon>Vespinae</taxon>
        <taxon>Vespula</taxon>
    </lineage>
</organism>
<feature type="transmembrane region" description="Helical" evidence="1">
    <location>
        <begin position="21"/>
        <end position="41"/>
    </location>
</feature>
<evidence type="ECO:0000313" key="3">
    <source>
        <dbReference type="Proteomes" id="UP001607303"/>
    </source>
</evidence>
<name>A0ABD2BFL7_VESMC</name>
<dbReference type="EMBL" id="JAYRBN010000076">
    <property type="protein sequence ID" value="KAL2731533.1"/>
    <property type="molecule type" value="Genomic_DNA"/>
</dbReference>
<sequence>MNKKTSATDRFWKTSARVSEVPRGILSSLGFCTLAVIGRQVGPDGVYFHSGVESTVFGYNAKFQPIFIFLICFNFNIYMYKFFNLYYFLYTEMRRVSILGSSIRINDCWGIRVNVPVLMCTVDGFVESIDCPQARIIHVIRARSKEEAICRRGPHNIVTQEGNYRLRIIFLEDHNMFL</sequence>
<protein>
    <submittedName>
        <fullName evidence="2">Uncharacterized protein</fullName>
    </submittedName>
</protein>
<keyword evidence="1" id="KW-0812">Transmembrane</keyword>
<dbReference type="Proteomes" id="UP001607303">
    <property type="component" value="Unassembled WGS sequence"/>
</dbReference>
<evidence type="ECO:0000256" key="1">
    <source>
        <dbReference type="SAM" id="Phobius"/>
    </source>
</evidence>
<evidence type="ECO:0000313" key="2">
    <source>
        <dbReference type="EMBL" id="KAL2731533.1"/>
    </source>
</evidence>